<dbReference type="GO" id="GO:0008233">
    <property type="term" value="F:peptidase activity"/>
    <property type="evidence" value="ECO:0007669"/>
    <property type="project" value="UniProtKB-KW"/>
</dbReference>
<evidence type="ECO:0000259" key="1">
    <source>
        <dbReference type="Pfam" id="PF10026"/>
    </source>
</evidence>
<dbReference type="GO" id="GO:0006508">
    <property type="term" value="P:proteolysis"/>
    <property type="evidence" value="ECO:0007669"/>
    <property type="project" value="UniProtKB-KW"/>
</dbReference>
<feature type="domain" description="DUF2268" evidence="1">
    <location>
        <begin position="187"/>
        <end position="312"/>
    </location>
</feature>
<keyword evidence="2" id="KW-0378">Hydrolase</keyword>
<protein>
    <submittedName>
        <fullName evidence="2">DUF2268 domain-containing putative Zn-dependent protease</fullName>
    </submittedName>
</protein>
<accession>A0ABW5NN87</accession>
<comment type="caution">
    <text evidence="2">The sequence shown here is derived from an EMBL/GenBank/DDBJ whole genome shotgun (WGS) entry which is preliminary data.</text>
</comment>
<proteinExistence type="predicted"/>
<sequence>MKTILTKLFTIMIVIMKTILTVFLACAFTCAFTQNKINVVTEDIHNFWEAYDNMLEVDNFSDKLSTINKIYLDKQTAGLKKFRQLNNYKDTSYIKMLENYPSYFQAIRSNMHKLATQKELVESAFSKFETLYHDLQDVNIYFTVGCFNSGGTISDNMILLGAEILSADSTINFEEKNLKWLKDYAETQKIDNIDFFTIHEYVHILQKKNDTLKPTVLSACIGEGAADFVAELATEKPLNTPYRRYGEKHFRKIKEDFRKEMLSTEKHSNWLYNGHKFGEAGDLGYFLGYVICKSYYEQAIDKKQAIKEIIEVDYNDENAIETFLDKSKFYQ</sequence>
<evidence type="ECO:0000313" key="2">
    <source>
        <dbReference type="EMBL" id="MFD2599438.1"/>
    </source>
</evidence>
<keyword evidence="3" id="KW-1185">Reference proteome</keyword>
<dbReference type="Pfam" id="PF10026">
    <property type="entry name" value="DUF2268"/>
    <property type="match status" value="1"/>
</dbReference>
<organism evidence="2 3">
    <name type="scientific">Sphingobacterium corticis</name>
    <dbReference type="NCBI Taxonomy" id="1812823"/>
    <lineage>
        <taxon>Bacteria</taxon>
        <taxon>Pseudomonadati</taxon>
        <taxon>Bacteroidota</taxon>
        <taxon>Sphingobacteriia</taxon>
        <taxon>Sphingobacteriales</taxon>
        <taxon>Sphingobacteriaceae</taxon>
        <taxon>Sphingobacterium</taxon>
    </lineage>
</organism>
<dbReference type="EMBL" id="JBHUMA010000006">
    <property type="protein sequence ID" value="MFD2599438.1"/>
    <property type="molecule type" value="Genomic_DNA"/>
</dbReference>
<gene>
    <name evidence="2" type="ORF">ACFSQ3_10790</name>
</gene>
<keyword evidence="2" id="KW-0645">Protease</keyword>
<dbReference type="Proteomes" id="UP001597393">
    <property type="component" value="Unassembled WGS sequence"/>
</dbReference>
<name>A0ABW5NN87_9SPHI</name>
<reference evidence="3" key="1">
    <citation type="journal article" date="2019" name="Int. J. Syst. Evol. Microbiol.">
        <title>The Global Catalogue of Microorganisms (GCM) 10K type strain sequencing project: providing services to taxonomists for standard genome sequencing and annotation.</title>
        <authorList>
            <consortium name="The Broad Institute Genomics Platform"/>
            <consortium name="The Broad Institute Genome Sequencing Center for Infectious Disease"/>
            <person name="Wu L."/>
            <person name="Ma J."/>
        </authorList>
    </citation>
    <scope>NUCLEOTIDE SEQUENCE [LARGE SCALE GENOMIC DNA]</scope>
    <source>
        <strain evidence="3">KCTC 42248</strain>
    </source>
</reference>
<dbReference type="InterPro" id="IPR018728">
    <property type="entry name" value="DUF2268"/>
</dbReference>
<evidence type="ECO:0000313" key="3">
    <source>
        <dbReference type="Proteomes" id="UP001597393"/>
    </source>
</evidence>